<proteinExistence type="predicted"/>
<sequence length="560" mass="63842">MTETELIALVDTLRSQTSEQEWFEFKANRYTPLELGEYISALANAACLCDKPHAYLVFGIHDQTHEVVGTTFDPYTAKGKGDQPLQLWLTLQLQPNLGFTIYPVVYAGKRIVVFEINAAVDRPVSFAGKEWIRIGECKTELRYHPPKAREIWNRTYRLHDWSAEICEQATVQDLDRVALDRAKAEYKTKYPAQASGVDSWDDLTFLNKTRIAVKGRLTNTAILLLGKPESASLIAPAVARISWILKGETNNEKDYEHFGPPFLLSVEAVFNKIRNLTIRHLPDGTLFPLETTQYDPWVLREVLHNCIAHQNYTLQGRINVVETSSAVTFTNVGSFIPGSIEQVIRQDAPQEVYRNPRLAEAMVHLNMIDTQGGGIKKMFATQAKRFFPLPDYDLSSVDRVAVTLRGEIIDEKYTRLLISRTDLDLWDAILLDKIQKKIPISKEQYSRLKKTEAVEGRYPNIFISTMVAAASDDAELKAQYIRNRAFDDQYYRDTILSILRKFETATRQDIDKVLISKLPDILSPEQKKKKIANLLLSLRKKGMLINMGSDKNSCWKLVSH</sequence>
<protein>
    <recommendedName>
        <fullName evidence="1">Schlafen AlbA-2 domain-containing protein</fullName>
    </recommendedName>
</protein>
<dbReference type="PANTHER" id="PTHR30595:SF6">
    <property type="entry name" value="SCHLAFEN ALBA-2 DOMAIN-CONTAINING PROTEIN"/>
    <property type="match status" value="1"/>
</dbReference>
<evidence type="ECO:0000259" key="1">
    <source>
        <dbReference type="Pfam" id="PF04326"/>
    </source>
</evidence>
<dbReference type="Proteomes" id="UP000183245">
    <property type="component" value="Unassembled WGS sequence"/>
</dbReference>
<dbReference type="Pfam" id="PF13749">
    <property type="entry name" value="HATPase_c_4"/>
    <property type="match status" value="1"/>
</dbReference>
<dbReference type="InterPro" id="IPR038475">
    <property type="entry name" value="RecG_C_sf"/>
</dbReference>
<evidence type="ECO:0000313" key="3">
    <source>
        <dbReference type="Proteomes" id="UP000183245"/>
    </source>
</evidence>
<name>A0A1J5IIJ0_9BACT</name>
<accession>A0A1J5IIJ0</accession>
<dbReference type="InterPro" id="IPR007421">
    <property type="entry name" value="Schlafen_AlbA_2_dom"/>
</dbReference>
<gene>
    <name evidence="2" type="ORF">AUK40_04305</name>
</gene>
<dbReference type="STRING" id="1817892.AUK40_04305"/>
<dbReference type="PANTHER" id="PTHR30595">
    <property type="entry name" value="GLPR-RELATED TRANSCRIPTIONAL REPRESSOR"/>
    <property type="match status" value="1"/>
</dbReference>
<evidence type="ECO:0000313" key="2">
    <source>
        <dbReference type="EMBL" id="OIP96945.1"/>
    </source>
</evidence>
<feature type="domain" description="Schlafen AlbA-2" evidence="1">
    <location>
        <begin position="19"/>
        <end position="140"/>
    </location>
</feature>
<dbReference type="Gene3D" id="3.30.565.60">
    <property type="match status" value="1"/>
</dbReference>
<dbReference type="AlphaFoldDB" id="A0A1J5IIJ0"/>
<comment type="caution">
    <text evidence="2">The sequence shown here is derived from an EMBL/GenBank/DDBJ whole genome shotgun (WGS) entry which is preliminary data.</text>
</comment>
<reference evidence="2 3" key="1">
    <citation type="journal article" date="2016" name="Environ. Microbiol.">
        <title>Genomic resolution of a cold subsurface aquifer community provides metabolic insights for novel microbes adapted to high CO concentrations.</title>
        <authorList>
            <person name="Probst A.J."/>
            <person name="Castelle C.J."/>
            <person name="Singh A."/>
            <person name="Brown C.T."/>
            <person name="Anantharaman K."/>
            <person name="Sharon I."/>
            <person name="Hug L.A."/>
            <person name="Burstein D."/>
            <person name="Emerson J.B."/>
            <person name="Thomas B.C."/>
            <person name="Banfield J.F."/>
        </authorList>
    </citation>
    <scope>NUCLEOTIDE SEQUENCE [LARGE SCALE GENOMIC DNA]</scope>
    <source>
        <strain evidence="2">CG2_30_54_11</strain>
    </source>
</reference>
<dbReference type="Gene3D" id="3.30.950.30">
    <property type="entry name" value="Schlafen, AAA domain"/>
    <property type="match status" value="1"/>
</dbReference>
<dbReference type="InterPro" id="IPR038461">
    <property type="entry name" value="Schlafen_AlbA_2_dom_sf"/>
</dbReference>
<organism evidence="2 3">
    <name type="scientific">Candidatus Wirthbacteria bacterium CG2_30_54_11</name>
    <dbReference type="NCBI Taxonomy" id="1817892"/>
    <lineage>
        <taxon>Bacteria</taxon>
        <taxon>Candidatus Wirthbacteria</taxon>
    </lineage>
</organism>
<dbReference type="EMBL" id="MNZT01000075">
    <property type="protein sequence ID" value="OIP96945.1"/>
    <property type="molecule type" value="Genomic_DNA"/>
</dbReference>
<dbReference type="Pfam" id="PF04326">
    <property type="entry name" value="SLFN_AlbA_2"/>
    <property type="match status" value="1"/>
</dbReference>